<dbReference type="GO" id="GO:0004888">
    <property type="term" value="F:transmembrane signaling receptor activity"/>
    <property type="evidence" value="ECO:0007669"/>
    <property type="project" value="InterPro"/>
</dbReference>
<dbReference type="Gene3D" id="2.70.170.10">
    <property type="entry name" value="Neurotransmitter-gated ion-channel ligand-binding domain"/>
    <property type="match status" value="1"/>
</dbReference>
<dbReference type="OrthoDB" id="5975154at2759"/>
<keyword evidence="5 15" id="KW-1133">Transmembrane helix</keyword>
<evidence type="ECO:0000256" key="7">
    <source>
        <dbReference type="ARBA" id="ARBA00023065"/>
    </source>
</evidence>
<reference evidence="19" key="1">
    <citation type="submission" date="2020-06" db="EMBL/GenBank/DDBJ databases">
        <title>Draft genome of Bugula neritina, a colonial animal packing powerful symbionts and potential medicines.</title>
        <authorList>
            <person name="Rayko M."/>
        </authorList>
    </citation>
    <scope>NUCLEOTIDE SEQUENCE [LARGE SCALE GENOMIC DNA]</scope>
    <source>
        <strain evidence="19">Kwan_BN1</strain>
    </source>
</reference>
<dbReference type="FunFam" id="2.70.170.10:FF:000016">
    <property type="entry name" value="Nicotinic acetylcholine receptor subunit"/>
    <property type="match status" value="1"/>
</dbReference>
<keyword evidence="8 15" id="KW-0472">Membrane</keyword>
<dbReference type="SUPFAM" id="SSF90112">
    <property type="entry name" value="Neurotransmitter-gated ion-channel transmembrane pore"/>
    <property type="match status" value="1"/>
</dbReference>
<dbReference type="GO" id="GO:0022848">
    <property type="term" value="F:acetylcholine-gated monoatomic cation-selective channel activity"/>
    <property type="evidence" value="ECO:0007669"/>
    <property type="project" value="InterPro"/>
</dbReference>
<accession>A0A7J7JH46</accession>
<comment type="caution">
    <text evidence="19">The sequence shown here is derived from an EMBL/GenBank/DDBJ whole genome shotgun (WGS) entry which is preliminary data.</text>
</comment>
<feature type="transmembrane region" description="Helical" evidence="15">
    <location>
        <begin position="317"/>
        <end position="341"/>
    </location>
</feature>
<name>A0A7J7JH46_BUGNE</name>
<evidence type="ECO:0000256" key="13">
    <source>
        <dbReference type="ARBA" id="ARBA00023303"/>
    </source>
</evidence>
<dbReference type="InterPro" id="IPR018000">
    <property type="entry name" value="Neurotransmitter_ion_chnl_CS"/>
</dbReference>
<dbReference type="SUPFAM" id="SSF63712">
    <property type="entry name" value="Nicotinic receptor ligand binding domain-like"/>
    <property type="match status" value="1"/>
</dbReference>
<dbReference type="InterPro" id="IPR036734">
    <property type="entry name" value="Neur_chan_lig-bd_sf"/>
</dbReference>
<keyword evidence="10" id="KW-0675">Receptor</keyword>
<dbReference type="EMBL" id="VXIV02002437">
    <property type="protein sequence ID" value="KAF6025659.1"/>
    <property type="molecule type" value="Genomic_DNA"/>
</dbReference>
<dbReference type="Pfam" id="PF02932">
    <property type="entry name" value="Neur_chan_memb"/>
    <property type="match status" value="1"/>
</dbReference>
<feature type="chain" id="PRO_5029951157" description="CHRNN" evidence="15">
    <location>
        <begin position="22"/>
        <end position="521"/>
    </location>
</feature>
<evidence type="ECO:0000256" key="10">
    <source>
        <dbReference type="ARBA" id="ARBA00023170"/>
    </source>
</evidence>
<dbReference type="CDD" id="cd19051">
    <property type="entry name" value="LGIC_TM_cation"/>
    <property type="match status" value="1"/>
</dbReference>
<dbReference type="PROSITE" id="PS00236">
    <property type="entry name" value="NEUROTR_ION_CHANNEL"/>
    <property type="match status" value="1"/>
</dbReference>
<evidence type="ECO:0000256" key="12">
    <source>
        <dbReference type="ARBA" id="ARBA00023286"/>
    </source>
</evidence>
<dbReference type="InterPro" id="IPR002394">
    <property type="entry name" value="Nicotinic_acetylcholine_rcpt"/>
</dbReference>
<evidence type="ECO:0000256" key="2">
    <source>
        <dbReference type="ARBA" id="ARBA00022448"/>
    </source>
</evidence>
<evidence type="ECO:0000256" key="11">
    <source>
        <dbReference type="ARBA" id="ARBA00023180"/>
    </source>
</evidence>
<feature type="region of interest" description="Disordered" evidence="16">
    <location>
        <begin position="423"/>
        <end position="444"/>
    </location>
</feature>
<evidence type="ECO:0000256" key="14">
    <source>
        <dbReference type="ARBA" id="ARBA00034099"/>
    </source>
</evidence>
<keyword evidence="2 15" id="KW-0813">Transport</keyword>
<evidence type="ECO:0000256" key="9">
    <source>
        <dbReference type="ARBA" id="ARBA00023157"/>
    </source>
</evidence>
<sequence>MCSTYTGVLLVLLCLLHLCNTNKHLAIPGSRVGKGNLALSHEKRLIKDLIDTYKEAGVTGRPVKNSSEPISLKYGLGLVQILRLDEKNQVLTIRAWNRLIWTDYLLSWNSSDYGGVSEVRVPAKDIWRPDLVLYNYADDRLSEFRDALCVVSENGEVLWIPTSIFKSACSIDITNFPFDSQICHLKFGSWSYDGLKLDIDFYQDSPHISLTDYVPSNEWDVLAHPGRKNVIFYPCCTQPFPDLTFTVVIKRQVAFYSYILILPCVLLSLLTMVLFWLPPESPAKMQMGMNIFVAFFLLLLLLTDNTPPAAAAIPLIGAYYCLNMIMITLSTFLAVIVIHLYFRGPRTNKVPYWIKRIVLVGLARVVFMTNYVPKDKPPSQFETDPRIRKELKKIKAHEMKYNKYQPRELSSLTDSPCTYRVNQPNANNHNNHTHTSKNSIKENVDQSPDLSPIHLYQSLESDVKEIRRFIKTLIYKQRAQESLEKVRGEWRAVALVLDRTFFCLYTISIVVSLATMFPRGT</sequence>
<evidence type="ECO:0000256" key="6">
    <source>
        <dbReference type="ARBA" id="ARBA00023018"/>
    </source>
</evidence>
<evidence type="ECO:0008006" key="21">
    <source>
        <dbReference type="Google" id="ProtNLM"/>
    </source>
</evidence>
<evidence type="ECO:0000256" key="8">
    <source>
        <dbReference type="ARBA" id="ARBA00023136"/>
    </source>
</evidence>
<keyword evidence="12" id="KW-1071">Ligand-gated ion channel</keyword>
<evidence type="ECO:0000259" key="18">
    <source>
        <dbReference type="Pfam" id="PF02932"/>
    </source>
</evidence>
<dbReference type="InterPro" id="IPR006202">
    <property type="entry name" value="Neur_chan_lig-bd"/>
</dbReference>
<evidence type="ECO:0000259" key="17">
    <source>
        <dbReference type="Pfam" id="PF02931"/>
    </source>
</evidence>
<keyword evidence="20" id="KW-1185">Reference proteome</keyword>
<keyword evidence="9" id="KW-1015">Disulfide bond</keyword>
<feature type="transmembrane region" description="Helical" evidence="15">
    <location>
        <begin position="499"/>
        <end position="517"/>
    </location>
</feature>
<dbReference type="CDD" id="cd19033">
    <property type="entry name" value="LGIC_ECD_nAChR_proto-like"/>
    <property type="match status" value="1"/>
</dbReference>
<keyword evidence="3" id="KW-1003">Cell membrane</keyword>
<feature type="domain" description="Neurotransmitter-gated ion-channel transmembrane" evidence="18">
    <location>
        <begin position="260"/>
        <end position="511"/>
    </location>
</feature>
<dbReference type="InterPro" id="IPR038050">
    <property type="entry name" value="Neuro_actylchol_rec"/>
</dbReference>
<evidence type="ECO:0000256" key="1">
    <source>
        <dbReference type="ARBA" id="ARBA00009237"/>
    </source>
</evidence>
<keyword evidence="13 15" id="KW-0407">Ion channel</keyword>
<proteinExistence type="inferred from homology"/>
<evidence type="ECO:0000256" key="3">
    <source>
        <dbReference type="ARBA" id="ARBA00022475"/>
    </source>
</evidence>
<dbReference type="AlphaFoldDB" id="A0A7J7JH46"/>
<dbReference type="PRINTS" id="PR00252">
    <property type="entry name" value="NRIONCHANNEL"/>
</dbReference>
<dbReference type="InterPro" id="IPR006201">
    <property type="entry name" value="Neur_channel"/>
</dbReference>
<feature type="transmembrane region" description="Helical" evidence="15">
    <location>
        <begin position="255"/>
        <end position="277"/>
    </location>
</feature>
<comment type="similarity">
    <text evidence="1">Belongs to the ligand-gated ion channel (TC 1.A.9) family. Acetylcholine receptor (TC 1.A.9.1) subfamily.</text>
</comment>
<organism evidence="19 20">
    <name type="scientific">Bugula neritina</name>
    <name type="common">Brown bryozoan</name>
    <name type="synonym">Sertularia neritina</name>
    <dbReference type="NCBI Taxonomy" id="10212"/>
    <lineage>
        <taxon>Eukaryota</taxon>
        <taxon>Metazoa</taxon>
        <taxon>Spiralia</taxon>
        <taxon>Lophotrochozoa</taxon>
        <taxon>Bryozoa</taxon>
        <taxon>Gymnolaemata</taxon>
        <taxon>Cheilostomatida</taxon>
        <taxon>Flustrina</taxon>
        <taxon>Buguloidea</taxon>
        <taxon>Bugulidae</taxon>
        <taxon>Bugula</taxon>
    </lineage>
</organism>
<dbReference type="InterPro" id="IPR006029">
    <property type="entry name" value="Neurotrans-gated_channel_TM"/>
</dbReference>
<keyword evidence="6" id="KW-0770">Synapse</keyword>
<evidence type="ECO:0000313" key="19">
    <source>
        <dbReference type="EMBL" id="KAF6025659.1"/>
    </source>
</evidence>
<evidence type="ECO:0000256" key="4">
    <source>
        <dbReference type="ARBA" id="ARBA00022692"/>
    </source>
</evidence>
<keyword evidence="11" id="KW-0325">Glycoprotein</keyword>
<keyword evidence="15" id="KW-0732">Signal</keyword>
<comment type="subcellular location">
    <subcellularLocation>
        <location evidence="14">Synaptic cell membrane</location>
        <topology evidence="14">Multi-pass membrane protein</topology>
    </subcellularLocation>
</comment>
<dbReference type="PANTHER" id="PTHR18945">
    <property type="entry name" value="NEUROTRANSMITTER GATED ION CHANNEL"/>
    <property type="match status" value="1"/>
</dbReference>
<dbReference type="GO" id="GO:0045211">
    <property type="term" value="C:postsynaptic membrane"/>
    <property type="evidence" value="ECO:0007669"/>
    <property type="project" value="InterPro"/>
</dbReference>
<dbReference type="InterPro" id="IPR036719">
    <property type="entry name" value="Neuro-gated_channel_TM_sf"/>
</dbReference>
<feature type="transmembrane region" description="Helical" evidence="15">
    <location>
        <begin position="289"/>
        <end position="305"/>
    </location>
</feature>
<protein>
    <recommendedName>
        <fullName evidence="21">CHRNN</fullName>
    </recommendedName>
</protein>
<keyword evidence="7 15" id="KW-0406">Ion transport</keyword>
<dbReference type="Proteomes" id="UP000593567">
    <property type="component" value="Unassembled WGS sequence"/>
</dbReference>
<gene>
    <name evidence="19" type="ORF">EB796_015910</name>
</gene>
<evidence type="ECO:0000256" key="5">
    <source>
        <dbReference type="ARBA" id="ARBA00022989"/>
    </source>
</evidence>
<evidence type="ECO:0000313" key="20">
    <source>
        <dbReference type="Proteomes" id="UP000593567"/>
    </source>
</evidence>
<evidence type="ECO:0000256" key="16">
    <source>
        <dbReference type="SAM" id="MobiDB-lite"/>
    </source>
</evidence>
<feature type="signal peptide" evidence="15">
    <location>
        <begin position="1"/>
        <end position="21"/>
    </location>
</feature>
<feature type="domain" description="Neurotransmitter-gated ion-channel ligand-binding" evidence="17">
    <location>
        <begin position="42"/>
        <end position="252"/>
    </location>
</feature>
<keyword evidence="4 15" id="KW-0812">Transmembrane</keyword>
<dbReference type="PRINTS" id="PR00254">
    <property type="entry name" value="NICOTINICR"/>
</dbReference>
<evidence type="ECO:0000256" key="15">
    <source>
        <dbReference type="RuleBase" id="RU000687"/>
    </source>
</evidence>
<dbReference type="Gene3D" id="1.20.58.390">
    <property type="entry name" value="Neurotransmitter-gated ion-channel transmembrane domain"/>
    <property type="match status" value="1"/>
</dbReference>
<dbReference type="Pfam" id="PF02931">
    <property type="entry name" value="Neur_chan_LBD"/>
    <property type="match status" value="1"/>
</dbReference>